<dbReference type="EMBL" id="QVIG01000001">
    <property type="protein sequence ID" value="RGD57114.1"/>
    <property type="molecule type" value="Genomic_DNA"/>
</dbReference>
<proteinExistence type="predicted"/>
<dbReference type="Proteomes" id="UP000263377">
    <property type="component" value="Unassembled WGS sequence"/>
</dbReference>
<keyword evidence="1" id="KW-0732">Signal</keyword>
<protein>
    <recommendedName>
        <fullName evidence="4">Peptidase inhibitor family I36</fullName>
    </recommendedName>
</protein>
<evidence type="ECO:0008006" key="4">
    <source>
        <dbReference type="Google" id="ProtNLM"/>
    </source>
</evidence>
<name>A0A372ZNI5_9ACTN</name>
<evidence type="ECO:0000313" key="3">
    <source>
        <dbReference type="Proteomes" id="UP000263377"/>
    </source>
</evidence>
<evidence type="ECO:0000256" key="1">
    <source>
        <dbReference type="SAM" id="SignalP"/>
    </source>
</evidence>
<dbReference type="AlphaFoldDB" id="A0A372ZNI5"/>
<feature type="signal peptide" evidence="1">
    <location>
        <begin position="1"/>
        <end position="28"/>
    </location>
</feature>
<feature type="chain" id="PRO_5016944151" description="Peptidase inhibitor family I36" evidence="1">
    <location>
        <begin position="29"/>
        <end position="122"/>
    </location>
</feature>
<organism evidence="2 3">
    <name type="scientific">Kitasatospora xanthocidica</name>
    <dbReference type="NCBI Taxonomy" id="83382"/>
    <lineage>
        <taxon>Bacteria</taxon>
        <taxon>Bacillati</taxon>
        <taxon>Actinomycetota</taxon>
        <taxon>Actinomycetes</taxon>
        <taxon>Kitasatosporales</taxon>
        <taxon>Streptomycetaceae</taxon>
        <taxon>Kitasatospora</taxon>
    </lineage>
</organism>
<sequence>MRFVHKAGIVLAAGFAAAATLLAPVANAQPAVSAAPADCPKGYICGYKYSNYQHLMFRFSDCGILQEIPDGLNSGGSWYNNQSTGLKAKMYGKSKNLVYTTPGAPYGDPTADWGPVWYVKAC</sequence>
<dbReference type="RefSeq" id="WP_117485879.1">
    <property type="nucleotide sequence ID" value="NZ_QVIG01000001.1"/>
</dbReference>
<keyword evidence="3" id="KW-1185">Reference proteome</keyword>
<accession>A0A372ZNI5</accession>
<comment type="caution">
    <text evidence="2">The sequence shown here is derived from an EMBL/GenBank/DDBJ whole genome shotgun (WGS) entry which is preliminary data.</text>
</comment>
<evidence type="ECO:0000313" key="2">
    <source>
        <dbReference type="EMBL" id="RGD57114.1"/>
    </source>
</evidence>
<gene>
    <name evidence="2" type="ORF">DR950_04275</name>
</gene>
<reference evidence="2 3" key="1">
    <citation type="submission" date="2018-08" db="EMBL/GenBank/DDBJ databases">
        <title>Diversity &amp; Physiological Properties of Lignin-Decomposing Actinobacteria from Soil.</title>
        <authorList>
            <person name="Roh S.G."/>
            <person name="Kim S.B."/>
        </authorList>
    </citation>
    <scope>NUCLEOTIDE SEQUENCE [LARGE SCALE GENOMIC DNA]</scope>
    <source>
        <strain evidence="2 3">MMS17-GH009</strain>
    </source>
</reference>